<keyword evidence="1" id="KW-0175">Coiled coil</keyword>
<reference evidence="2 3" key="1">
    <citation type="submission" date="2016-07" db="EMBL/GenBank/DDBJ databases">
        <title>Caryophanon tenue genome sequencing.</title>
        <authorList>
            <person name="Verma A."/>
            <person name="Pal Y."/>
            <person name="Krishnamurthi S."/>
        </authorList>
    </citation>
    <scope>NUCLEOTIDE SEQUENCE [LARGE SCALE GENOMIC DNA]</scope>
    <source>
        <strain evidence="2 3">DSM 14152</strain>
    </source>
</reference>
<proteinExistence type="predicted"/>
<keyword evidence="3" id="KW-1185">Reference proteome</keyword>
<feature type="coiled-coil region" evidence="1">
    <location>
        <begin position="115"/>
        <end position="146"/>
    </location>
</feature>
<name>A0A1C0YE13_9BACL</name>
<comment type="caution">
    <text evidence="2">The sequence shown here is derived from an EMBL/GenBank/DDBJ whole genome shotgun (WGS) entry which is preliminary data.</text>
</comment>
<evidence type="ECO:0000256" key="1">
    <source>
        <dbReference type="SAM" id="Coils"/>
    </source>
</evidence>
<evidence type="ECO:0000313" key="2">
    <source>
        <dbReference type="EMBL" id="OCS85379.1"/>
    </source>
</evidence>
<evidence type="ECO:0000313" key="3">
    <source>
        <dbReference type="Proteomes" id="UP000093199"/>
    </source>
</evidence>
<gene>
    <name evidence="2" type="ORF">A6M13_13140</name>
</gene>
<dbReference type="EMBL" id="MASJ01000014">
    <property type="protein sequence ID" value="OCS85379.1"/>
    <property type="molecule type" value="Genomic_DNA"/>
</dbReference>
<organism evidence="2 3">
    <name type="scientific">Caryophanon tenue</name>
    <dbReference type="NCBI Taxonomy" id="33978"/>
    <lineage>
        <taxon>Bacteria</taxon>
        <taxon>Bacillati</taxon>
        <taxon>Bacillota</taxon>
        <taxon>Bacilli</taxon>
        <taxon>Bacillales</taxon>
        <taxon>Caryophanaceae</taxon>
        <taxon>Caryophanon</taxon>
    </lineage>
</organism>
<protein>
    <submittedName>
        <fullName evidence="2">Uncharacterized protein</fullName>
    </submittedName>
</protein>
<dbReference type="Proteomes" id="UP000093199">
    <property type="component" value="Unassembled WGS sequence"/>
</dbReference>
<accession>A0A1C0YE13</accession>
<dbReference type="AlphaFoldDB" id="A0A1C0YE13"/>
<sequence>MKRIWLILIGLIALVMINFMYLQNQLITDYRSLLYSDLEYLTLPVERILAFHEESGSYDETERTEKLNQLNQTYADFFNYTGGGLQLEPAIREKYYLTYYDTKISYFQIIQRYSEATTEEERERAYQDLKEKNEEYRQFLQIALEELVELV</sequence>
<dbReference type="RefSeq" id="WP_066544900.1">
    <property type="nucleotide sequence ID" value="NZ_MASJ01000014.1"/>
</dbReference>
<dbReference type="OrthoDB" id="2453719at2"/>